<comment type="caution">
    <text evidence="8">The sequence shown here is derived from an EMBL/GenBank/DDBJ whole genome shotgun (WGS) entry which is preliminary data.</text>
</comment>
<evidence type="ECO:0000256" key="7">
    <source>
        <dbReference type="ARBA" id="ARBA00023002"/>
    </source>
</evidence>
<keyword evidence="8" id="KW-0503">Monooxygenase</keyword>
<evidence type="ECO:0000313" key="9">
    <source>
        <dbReference type="Proteomes" id="UP000604481"/>
    </source>
</evidence>
<organism evidence="8 9">
    <name type="scientific">Chitinilyticum piscinae</name>
    <dbReference type="NCBI Taxonomy" id="2866724"/>
    <lineage>
        <taxon>Bacteria</taxon>
        <taxon>Pseudomonadati</taxon>
        <taxon>Pseudomonadota</taxon>
        <taxon>Betaproteobacteria</taxon>
        <taxon>Neisseriales</taxon>
        <taxon>Chitinibacteraceae</taxon>
        <taxon>Chitinilyticum</taxon>
    </lineage>
</organism>
<evidence type="ECO:0000256" key="5">
    <source>
        <dbReference type="ARBA" id="ARBA00022827"/>
    </source>
</evidence>
<accession>A0A8J7K2Y6</accession>
<reference evidence="8 9" key="1">
    <citation type="submission" date="2020-10" db="EMBL/GenBank/DDBJ databases">
        <title>The genome sequence of Chitinilyticum litopenaei 4Y14.</title>
        <authorList>
            <person name="Liu Y."/>
        </authorList>
    </citation>
    <scope>NUCLEOTIDE SEQUENCE [LARGE SCALE GENOMIC DNA]</scope>
    <source>
        <strain evidence="8 9">4Y14</strain>
    </source>
</reference>
<dbReference type="InterPro" id="IPR036188">
    <property type="entry name" value="FAD/NAD-bd_sf"/>
</dbReference>
<dbReference type="Pfam" id="PF13434">
    <property type="entry name" value="Lys_Orn_oxgnase"/>
    <property type="match status" value="1"/>
</dbReference>
<dbReference type="InterPro" id="IPR025700">
    <property type="entry name" value="Lys/Orn_oxygenase"/>
</dbReference>
<comment type="pathway">
    <text evidence="2">Siderophore biosynthesis.</text>
</comment>
<name>A0A8J7K2Y6_9NEIS</name>
<keyword evidence="9" id="KW-1185">Reference proteome</keyword>
<keyword evidence="6" id="KW-0521">NADP</keyword>
<comment type="cofactor">
    <cofactor evidence="1">
        <name>FAD</name>
        <dbReference type="ChEBI" id="CHEBI:57692"/>
    </cofactor>
</comment>
<keyword evidence="5" id="KW-0274">FAD</keyword>
<dbReference type="EMBL" id="JADFUA010000011">
    <property type="protein sequence ID" value="MBE9610642.1"/>
    <property type="molecule type" value="Genomic_DNA"/>
</dbReference>
<evidence type="ECO:0000256" key="1">
    <source>
        <dbReference type="ARBA" id="ARBA00001974"/>
    </source>
</evidence>
<evidence type="ECO:0000256" key="4">
    <source>
        <dbReference type="ARBA" id="ARBA00022630"/>
    </source>
</evidence>
<evidence type="ECO:0000256" key="6">
    <source>
        <dbReference type="ARBA" id="ARBA00022857"/>
    </source>
</evidence>
<comment type="similarity">
    <text evidence="3">Belongs to the lysine N(6)-hydroxylase/L-ornithine N(5)-oxygenase family.</text>
</comment>
<dbReference type="Proteomes" id="UP000604481">
    <property type="component" value="Unassembled WGS sequence"/>
</dbReference>
<proteinExistence type="inferred from homology"/>
<evidence type="ECO:0000256" key="3">
    <source>
        <dbReference type="ARBA" id="ARBA00007588"/>
    </source>
</evidence>
<dbReference type="RefSeq" id="WP_194117187.1">
    <property type="nucleotide sequence ID" value="NZ_JADFUA010000011.1"/>
</dbReference>
<dbReference type="GO" id="GO:0004497">
    <property type="term" value="F:monooxygenase activity"/>
    <property type="evidence" value="ECO:0007669"/>
    <property type="project" value="UniProtKB-KW"/>
</dbReference>
<protein>
    <submittedName>
        <fullName evidence="8">SidA/IucD/PvdA family monooxygenase</fullName>
    </submittedName>
</protein>
<evidence type="ECO:0000256" key="2">
    <source>
        <dbReference type="ARBA" id="ARBA00004924"/>
    </source>
</evidence>
<keyword evidence="4" id="KW-0285">Flavoprotein</keyword>
<sequence>MQTQIYDFIGIGLGPFNLGLAALSAPLGKVNALFLDMGDGFDWHPGMLLEQATMQTSFIADLVTFADPTSPYSFLNYAKQTGRLYAFYIREDFFLLRQEYNQYCQWVAAQLANLRFNQYVQHVHFDEALQCYVLNCLSTRTGEASQYLARRLVLGTGTRPTLPRCCEGKPVLHSSRYLDSRSTLQQRKHIALVGSGQSAAEIYLDLLREARRHGYQVDWITRSPRFFPLEYTKLTLEMTSPDYIDYFHALPDAIRDPLLSAQKGLYKGINRTLINAIFDELYRLGLEGAPPSTLLTNTELQSVQYCAEQCRFTLDVCHQETAQTRSLHYDAVIVASGYGYQEPAFLQGIQSRIARDAQGRFAVQRNYSIDLGSGDIFVQNAELHSHGLAAPDLTMACYRNSVILREILGYAPYPIEERVSFQTFGLPGTARRELAWA</sequence>
<dbReference type="Gene3D" id="3.50.50.60">
    <property type="entry name" value="FAD/NAD(P)-binding domain"/>
    <property type="match status" value="1"/>
</dbReference>
<dbReference type="PANTHER" id="PTHR42802:SF1">
    <property type="entry name" value="L-ORNITHINE N(5)-MONOOXYGENASE"/>
    <property type="match status" value="1"/>
</dbReference>
<gene>
    <name evidence="8" type="ORF">INR99_14975</name>
</gene>
<keyword evidence="7" id="KW-0560">Oxidoreductase</keyword>
<dbReference type="PANTHER" id="PTHR42802">
    <property type="entry name" value="MONOOXYGENASE"/>
    <property type="match status" value="1"/>
</dbReference>
<evidence type="ECO:0000313" key="8">
    <source>
        <dbReference type="EMBL" id="MBE9610642.1"/>
    </source>
</evidence>
<dbReference type="AlphaFoldDB" id="A0A8J7K2Y6"/>
<dbReference type="SUPFAM" id="SSF51905">
    <property type="entry name" value="FAD/NAD(P)-binding domain"/>
    <property type="match status" value="2"/>
</dbReference>